<keyword evidence="7 10" id="KW-0067">ATP-binding</keyword>
<comment type="catalytic activity">
    <reaction evidence="8">
        <text>L-threonyl-[protein] + ATP = O-phospho-L-threonyl-[protein] + ADP + H(+)</text>
        <dbReference type="Rhea" id="RHEA:46608"/>
        <dbReference type="Rhea" id="RHEA-COMP:11060"/>
        <dbReference type="Rhea" id="RHEA-COMP:11605"/>
        <dbReference type="ChEBI" id="CHEBI:15378"/>
        <dbReference type="ChEBI" id="CHEBI:30013"/>
        <dbReference type="ChEBI" id="CHEBI:30616"/>
        <dbReference type="ChEBI" id="CHEBI:61977"/>
        <dbReference type="ChEBI" id="CHEBI:456216"/>
        <dbReference type="EC" id="2.7.11.22"/>
    </reaction>
</comment>
<evidence type="ECO:0000313" key="12">
    <source>
        <dbReference type="EnsemblMetazoa" id="XP_019856007.1"/>
    </source>
</evidence>
<organism evidence="12 13">
    <name type="scientific">Amphimedon queenslandica</name>
    <name type="common">Sponge</name>
    <dbReference type="NCBI Taxonomy" id="400682"/>
    <lineage>
        <taxon>Eukaryota</taxon>
        <taxon>Metazoa</taxon>
        <taxon>Porifera</taxon>
        <taxon>Demospongiae</taxon>
        <taxon>Heteroscleromorpha</taxon>
        <taxon>Haplosclerida</taxon>
        <taxon>Niphatidae</taxon>
        <taxon>Amphimedon</taxon>
    </lineage>
</organism>
<evidence type="ECO:0000256" key="4">
    <source>
        <dbReference type="ARBA" id="ARBA00022679"/>
    </source>
</evidence>
<dbReference type="InterPro" id="IPR000719">
    <property type="entry name" value="Prot_kinase_dom"/>
</dbReference>
<keyword evidence="6" id="KW-0418">Kinase</keyword>
<evidence type="ECO:0000256" key="2">
    <source>
        <dbReference type="ARBA" id="ARBA00006485"/>
    </source>
</evidence>
<dbReference type="InterPro" id="IPR011009">
    <property type="entry name" value="Kinase-like_dom_sf"/>
</dbReference>
<reference evidence="12" key="2">
    <citation type="submission" date="2024-06" db="UniProtKB">
        <authorList>
            <consortium name="EnsemblMetazoa"/>
        </authorList>
    </citation>
    <scope>IDENTIFICATION</scope>
</reference>
<evidence type="ECO:0000259" key="11">
    <source>
        <dbReference type="PROSITE" id="PS50011"/>
    </source>
</evidence>
<keyword evidence="13" id="KW-1185">Reference proteome</keyword>
<dbReference type="RefSeq" id="XP_019856007.1">
    <property type="nucleotide sequence ID" value="XM_020000448.1"/>
</dbReference>
<dbReference type="EnsemblMetazoa" id="XM_020000448.1">
    <property type="protein sequence ID" value="XP_019856007.1"/>
    <property type="gene ID" value="LOC109584639"/>
</dbReference>
<dbReference type="PANTHER" id="PTHR24056">
    <property type="entry name" value="CELL DIVISION PROTEIN KINASE"/>
    <property type="match status" value="1"/>
</dbReference>
<feature type="domain" description="Protein kinase" evidence="11">
    <location>
        <begin position="19"/>
        <end position="91"/>
    </location>
</feature>
<evidence type="ECO:0000256" key="10">
    <source>
        <dbReference type="PROSITE-ProRule" id="PRU10141"/>
    </source>
</evidence>
<comment type="similarity">
    <text evidence="2">Belongs to the protein kinase superfamily. CMGC Ser/Thr protein kinase family. CDC2/CDKX subfamily.</text>
</comment>
<evidence type="ECO:0000256" key="5">
    <source>
        <dbReference type="ARBA" id="ARBA00022741"/>
    </source>
</evidence>
<protein>
    <recommendedName>
        <fullName evidence="11">Protein kinase domain-containing protein</fullName>
    </recommendedName>
</protein>
<dbReference type="FunFam" id="3.30.200.20:FF:000124">
    <property type="entry name" value="Cyclin-dependent kinase 4"/>
    <property type="match status" value="1"/>
</dbReference>
<dbReference type="PROSITE" id="PS50011">
    <property type="entry name" value="PROTEIN_KINASE_DOM"/>
    <property type="match status" value="1"/>
</dbReference>
<dbReference type="GO" id="GO:0004693">
    <property type="term" value="F:cyclin-dependent protein serine/threonine kinase activity"/>
    <property type="evidence" value="ECO:0007669"/>
    <property type="project" value="UniProtKB-EC"/>
</dbReference>
<evidence type="ECO:0000256" key="6">
    <source>
        <dbReference type="ARBA" id="ARBA00022777"/>
    </source>
</evidence>
<evidence type="ECO:0000313" key="13">
    <source>
        <dbReference type="Proteomes" id="UP000007879"/>
    </source>
</evidence>
<name>A0AAN0JGU4_AMPQE</name>
<sequence>MAGPVRTVNLPYCPEVGKYEKLTKVGQGTFGEVFKAKDRKTGRLVALKKVCMENEKEGFPMTALREIRILQLLQHNNIVNLVEICRSKGKN</sequence>
<evidence type="ECO:0000256" key="3">
    <source>
        <dbReference type="ARBA" id="ARBA00022527"/>
    </source>
</evidence>
<dbReference type="InterPro" id="IPR050108">
    <property type="entry name" value="CDK"/>
</dbReference>
<dbReference type="GO" id="GO:0005524">
    <property type="term" value="F:ATP binding"/>
    <property type="evidence" value="ECO:0007669"/>
    <property type="project" value="UniProtKB-UniRule"/>
</dbReference>
<dbReference type="Pfam" id="PF00069">
    <property type="entry name" value="Pkinase"/>
    <property type="match status" value="1"/>
</dbReference>
<dbReference type="Proteomes" id="UP000007879">
    <property type="component" value="Unassembled WGS sequence"/>
</dbReference>
<comment type="catalytic activity">
    <reaction evidence="9">
        <text>L-seryl-[protein] + ATP = O-phospho-L-seryl-[protein] + ADP + H(+)</text>
        <dbReference type="Rhea" id="RHEA:17989"/>
        <dbReference type="Rhea" id="RHEA-COMP:9863"/>
        <dbReference type="Rhea" id="RHEA-COMP:11604"/>
        <dbReference type="ChEBI" id="CHEBI:15378"/>
        <dbReference type="ChEBI" id="CHEBI:29999"/>
        <dbReference type="ChEBI" id="CHEBI:30616"/>
        <dbReference type="ChEBI" id="CHEBI:83421"/>
        <dbReference type="ChEBI" id="CHEBI:456216"/>
        <dbReference type="EC" id="2.7.11.22"/>
    </reaction>
</comment>
<dbReference type="AlphaFoldDB" id="A0AAN0JGU4"/>
<keyword evidence="4" id="KW-0808">Transferase</keyword>
<evidence type="ECO:0000256" key="9">
    <source>
        <dbReference type="ARBA" id="ARBA00048367"/>
    </source>
</evidence>
<dbReference type="SUPFAM" id="SSF56112">
    <property type="entry name" value="Protein kinase-like (PK-like)"/>
    <property type="match status" value="1"/>
</dbReference>
<dbReference type="GO" id="GO:0008353">
    <property type="term" value="F:RNA polymerase II CTD heptapeptide repeat kinase activity"/>
    <property type="evidence" value="ECO:0007669"/>
    <property type="project" value="TreeGrafter"/>
</dbReference>
<feature type="binding site" evidence="10">
    <location>
        <position position="48"/>
    </location>
    <ligand>
        <name>ATP</name>
        <dbReference type="ChEBI" id="CHEBI:30616"/>
    </ligand>
</feature>
<dbReference type="PANTHER" id="PTHR24056:SF233">
    <property type="entry name" value="CYCLIN-DEPENDENT KINASE 9"/>
    <property type="match status" value="1"/>
</dbReference>
<dbReference type="KEGG" id="aqu:109584639"/>
<evidence type="ECO:0000256" key="1">
    <source>
        <dbReference type="ARBA" id="ARBA00004123"/>
    </source>
</evidence>
<dbReference type="PROSITE" id="PS00107">
    <property type="entry name" value="PROTEIN_KINASE_ATP"/>
    <property type="match status" value="1"/>
</dbReference>
<proteinExistence type="inferred from homology"/>
<keyword evidence="3" id="KW-0723">Serine/threonine-protein kinase</keyword>
<accession>A0AAN0JGU4</accession>
<evidence type="ECO:0000256" key="8">
    <source>
        <dbReference type="ARBA" id="ARBA00047811"/>
    </source>
</evidence>
<dbReference type="GeneID" id="109584639"/>
<keyword evidence="5 10" id="KW-0547">Nucleotide-binding</keyword>
<evidence type="ECO:0000256" key="7">
    <source>
        <dbReference type="ARBA" id="ARBA00022840"/>
    </source>
</evidence>
<dbReference type="InterPro" id="IPR017441">
    <property type="entry name" value="Protein_kinase_ATP_BS"/>
</dbReference>
<comment type="subcellular location">
    <subcellularLocation>
        <location evidence="1">Nucleus</location>
    </subcellularLocation>
</comment>
<dbReference type="GO" id="GO:0005634">
    <property type="term" value="C:nucleus"/>
    <property type="evidence" value="ECO:0007669"/>
    <property type="project" value="UniProtKB-SubCell"/>
</dbReference>
<dbReference type="Gene3D" id="3.30.200.20">
    <property type="entry name" value="Phosphorylase Kinase, domain 1"/>
    <property type="match status" value="1"/>
</dbReference>
<reference evidence="13" key="1">
    <citation type="journal article" date="2010" name="Nature">
        <title>The Amphimedon queenslandica genome and the evolution of animal complexity.</title>
        <authorList>
            <person name="Srivastava M."/>
            <person name="Simakov O."/>
            <person name="Chapman J."/>
            <person name="Fahey B."/>
            <person name="Gauthier M.E."/>
            <person name="Mitros T."/>
            <person name="Richards G.S."/>
            <person name="Conaco C."/>
            <person name="Dacre M."/>
            <person name="Hellsten U."/>
            <person name="Larroux C."/>
            <person name="Putnam N.H."/>
            <person name="Stanke M."/>
            <person name="Adamska M."/>
            <person name="Darling A."/>
            <person name="Degnan S.M."/>
            <person name="Oakley T.H."/>
            <person name="Plachetzki D.C."/>
            <person name="Zhai Y."/>
            <person name="Adamski M."/>
            <person name="Calcino A."/>
            <person name="Cummins S.F."/>
            <person name="Goodstein D.M."/>
            <person name="Harris C."/>
            <person name="Jackson D.J."/>
            <person name="Leys S.P."/>
            <person name="Shu S."/>
            <person name="Woodcroft B.J."/>
            <person name="Vervoort M."/>
            <person name="Kosik K.S."/>
            <person name="Manning G."/>
            <person name="Degnan B.M."/>
            <person name="Rokhsar D.S."/>
        </authorList>
    </citation>
    <scope>NUCLEOTIDE SEQUENCE [LARGE SCALE GENOMIC DNA]</scope>
</reference>